<evidence type="ECO:0000256" key="13">
    <source>
        <dbReference type="PIRNR" id="PIRNR004930"/>
    </source>
</evidence>
<evidence type="ECO:0000256" key="9">
    <source>
        <dbReference type="ARBA" id="ARBA00022741"/>
    </source>
</evidence>
<evidence type="ECO:0000259" key="15">
    <source>
        <dbReference type="PROSITE" id="PS51163"/>
    </source>
</evidence>
<feature type="binding site" evidence="14">
    <location>
        <position position="166"/>
    </location>
    <ligand>
        <name>ATP</name>
        <dbReference type="ChEBI" id="CHEBI:30616"/>
    </ligand>
</feature>
<dbReference type="PIRSF" id="PIRSF004930">
    <property type="entry name" value="Tln_factor_SUA5"/>
    <property type="match status" value="1"/>
</dbReference>
<evidence type="ECO:0000256" key="2">
    <source>
        <dbReference type="ARBA" id="ARBA00007663"/>
    </source>
</evidence>
<feature type="binding site" evidence="14">
    <location>
        <position position="164"/>
    </location>
    <ligand>
        <name>L-threonine</name>
        <dbReference type="ChEBI" id="CHEBI:57926"/>
    </ligand>
</feature>
<feature type="binding site" evidence="14">
    <location>
        <position position="81"/>
    </location>
    <ligand>
        <name>ATP</name>
        <dbReference type="ChEBI" id="CHEBI:30616"/>
    </ligand>
</feature>
<keyword evidence="9 13" id="KW-0547">Nucleotide-binding</keyword>
<keyword evidence="10 13" id="KW-0067">ATP-binding</keyword>
<dbReference type="GO" id="GO:0061710">
    <property type="term" value="F:L-threonylcarbamoyladenylate synthase"/>
    <property type="evidence" value="ECO:0007669"/>
    <property type="project" value="UniProtKB-EC"/>
</dbReference>
<organism evidence="16 17">
    <name type="scientific">Pleurotus ostreatus (strain PC15)</name>
    <name type="common">Oyster mushroom</name>
    <dbReference type="NCBI Taxonomy" id="1137138"/>
    <lineage>
        <taxon>Eukaryota</taxon>
        <taxon>Fungi</taxon>
        <taxon>Dikarya</taxon>
        <taxon>Basidiomycota</taxon>
        <taxon>Agaricomycotina</taxon>
        <taxon>Agaricomycetes</taxon>
        <taxon>Agaricomycetidae</taxon>
        <taxon>Agaricales</taxon>
        <taxon>Pleurotineae</taxon>
        <taxon>Pleurotaceae</taxon>
        <taxon>Pleurotus</taxon>
    </lineage>
</organism>
<feature type="binding site" evidence="14">
    <location>
        <position position="140"/>
    </location>
    <ligand>
        <name>ATP</name>
        <dbReference type="ChEBI" id="CHEBI:30616"/>
    </ligand>
</feature>
<dbReference type="InterPro" id="IPR006070">
    <property type="entry name" value="Sua5-like_dom"/>
</dbReference>
<feature type="binding site" evidence="14">
    <location>
        <position position="204"/>
    </location>
    <ligand>
        <name>L-threonine</name>
        <dbReference type="ChEBI" id="CHEBI:57926"/>
    </ligand>
</feature>
<dbReference type="PROSITE" id="PS51163">
    <property type="entry name" value="YRDC"/>
    <property type="match status" value="1"/>
</dbReference>
<dbReference type="PANTHER" id="PTHR17490:SF16">
    <property type="entry name" value="THREONYLCARBAMOYL-AMP SYNTHASE"/>
    <property type="match status" value="1"/>
</dbReference>
<dbReference type="PANTHER" id="PTHR17490">
    <property type="entry name" value="SUA5"/>
    <property type="match status" value="1"/>
</dbReference>
<evidence type="ECO:0000256" key="3">
    <source>
        <dbReference type="ARBA" id="ARBA00012584"/>
    </source>
</evidence>
<proteinExistence type="inferred from homology"/>
<feature type="binding site" evidence="14">
    <location>
        <position position="174"/>
    </location>
    <ligand>
        <name>ATP</name>
        <dbReference type="ChEBI" id="CHEBI:30616"/>
    </ligand>
</feature>
<dbReference type="OrthoDB" id="412787at2759"/>
<comment type="subcellular location">
    <subcellularLocation>
        <location evidence="1 13">Cytoplasm</location>
    </subcellularLocation>
</comment>
<evidence type="ECO:0000256" key="10">
    <source>
        <dbReference type="ARBA" id="ARBA00022840"/>
    </source>
</evidence>
<dbReference type="GO" id="GO:0008033">
    <property type="term" value="P:tRNA processing"/>
    <property type="evidence" value="ECO:0007669"/>
    <property type="project" value="UniProtKB-KW"/>
</dbReference>
<dbReference type="EMBL" id="KL198007">
    <property type="protein sequence ID" value="KDQ29299.1"/>
    <property type="molecule type" value="Genomic_DNA"/>
</dbReference>
<feature type="binding site" evidence="14">
    <location>
        <position position="144"/>
    </location>
    <ligand>
        <name>ATP</name>
        <dbReference type="ChEBI" id="CHEBI:30616"/>
    </ligand>
</feature>
<evidence type="ECO:0000256" key="8">
    <source>
        <dbReference type="ARBA" id="ARBA00022695"/>
    </source>
</evidence>
<dbReference type="InParanoid" id="A0A067NN09"/>
<dbReference type="Gene3D" id="3.40.50.11030">
    <property type="entry name" value="Threonylcarbamoyl-AMP synthase, C-terminal domain"/>
    <property type="match status" value="1"/>
</dbReference>
<feature type="domain" description="YrdC-like" evidence="15">
    <location>
        <begin position="31"/>
        <end position="224"/>
    </location>
</feature>
<evidence type="ECO:0000256" key="7">
    <source>
        <dbReference type="ARBA" id="ARBA00022694"/>
    </source>
</evidence>
<evidence type="ECO:0000256" key="12">
    <source>
        <dbReference type="ARBA" id="ARBA00048366"/>
    </source>
</evidence>
<evidence type="ECO:0000256" key="1">
    <source>
        <dbReference type="ARBA" id="ARBA00004496"/>
    </source>
</evidence>
<dbReference type="VEuPathDB" id="FungiDB:PLEOSDRAFT_1039942"/>
<dbReference type="InterPro" id="IPR050156">
    <property type="entry name" value="TC-AMP_synthase_SUA5"/>
</dbReference>
<name>A0A067NN09_PLEO1</name>
<dbReference type="Pfam" id="PF01300">
    <property type="entry name" value="Sua5_yciO_yrdC"/>
    <property type="match status" value="1"/>
</dbReference>
<feature type="binding site" evidence="14">
    <location>
        <position position="86"/>
    </location>
    <ligand>
        <name>L-threonine</name>
        <dbReference type="ChEBI" id="CHEBI:57926"/>
    </ligand>
</feature>
<dbReference type="NCBIfam" id="TIGR00057">
    <property type="entry name" value="L-threonylcarbamoyladenylate synthase"/>
    <property type="match status" value="1"/>
</dbReference>
<dbReference type="GO" id="GO:0003725">
    <property type="term" value="F:double-stranded RNA binding"/>
    <property type="evidence" value="ECO:0007669"/>
    <property type="project" value="UniProtKB-UniRule"/>
</dbReference>
<feature type="binding site" evidence="14">
    <location>
        <position position="272"/>
    </location>
    <ligand>
        <name>ATP</name>
        <dbReference type="ChEBI" id="CHEBI:30616"/>
    </ligand>
</feature>
<dbReference type="HOGENOM" id="CLU_031397_0_0_1"/>
<evidence type="ECO:0000256" key="11">
    <source>
        <dbReference type="ARBA" id="ARBA00029774"/>
    </source>
</evidence>
<feature type="binding site" evidence="14">
    <location>
        <position position="77"/>
    </location>
    <ligand>
        <name>ATP</name>
        <dbReference type="ChEBI" id="CHEBI:30616"/>
    </ligand>
</feature>
<keyword evidence="5 13" id="KW-0963">Cytoplasm</keyword>
<dbReference type="Proteomes" id="UP000027073">
    <property type="component" value="Unassembled WGS sequence"/>
</dbReference>
<evidence type="ECO:0000256" key="4">
    <source>
        <dbReference type="ARBA" id="ARBA00015492"/>
    </source>
</evidence>
<comment type="similarity">
    <text evidence="2 13">Belongs to the SUA5 family.</text>
</comment>
<dbReference type="FunCoup" id="A0A067NN09">
    <property type="interactions" value="232"/>
</dbReference>
<feature type="binding site" evidence="14">
    <location>
        <position position="220"/>
    </location>
    <ligand>
        <name>ATP</name>
        <dbReference type="ChEBI" id="CHEBI:30616"/>
    </ligand>
</feature>
<dbReference type="Pfam" id="PF03481">
    <property type="entry name" value="Sua5_C"/>
    <property type="match status" value="1"/>
</dbReference>
<gene>
    <name evidence="16" type="ORF">PLEOSDRAFT_1039942</name>
</gene>
<dbReference type="InterPro" id="IPR005145">
    <property type="entry name" value="Sua5_C"/>
</dbReference>
<comment type="catalytic activity">
    <reaction evidence="12 13">
        <text>L-threonine + hydrogencarbonate + ATP = L-threonylcarbamoyladenylate + diphosphate + H2O</text>
        <dbReference type="Rhea" id="RHEA:36407"/>
        <dbReference type="ChEBI" id="CHEBI:15377"/>
        <dbReference type="ChEBI" id="CHEBI:17544"/>
        <dbReference type="ChEBI" id="CHEBI:30616"/>
        <dbReference type="ChEBI" id="CHEBI:33019"/>
        <dbReference type="ChEBI" id="CHEBI:57926"/>
        <dbReference type="ChEBI" id="CHEBI:73682"/>
        <dbReference type="EC" id="2.7.7.87"/>
    </reaction>
</comment>
<dbReference type="InterPro" id="IPR010923">
    <property type="entry name" value="T(6)A37_SUA5"/>
</dbReference>
<keyword evidence="7 13" id="KW-0819">tRNA processing</keyword>
<comment type="function">
    <text evidence="13">Required for the formation of a threonylcarbamoyl group on adenosine at position 37 (t(6)A37) in tRNAs that read codons beginning with adenine.</text>
</comment>
<protein>
    <recommendedName>
        <fullName evidence="4 13">Threonylcarbamoyl-AMP synthase</fullName>
        <shortName evidence="13">TC-AMP synthase</shortName>
        <ecNumber evidence="3 13">2.7.7.87</ecNumber>
    </recommendedName>
    <alternativeName>
        <fullName evidence="11 13">L-threonylcarbamoyladenylate synthase</fullName>
    </alternativeName>
</protein>
<accession>A0A067NN09</accession>
<dbReference type="GO" id="GO:0006450">
    <property type="term" value="P:regulation of translational fidelity"/>
    <property type="evidence" value="ECO:0007669"/>
    <property type="project" value="TreeGrafter"/>
</dbReference>
<dbReference type="GO" id="GO:0005737">
    <property type="term" value="C:cytoplasm"/>
    <property type="evidence" value="ECO:0007669"/>
    <property type="project" value="UniProtKB-SubCell"/>
</dbReference>
<evidence type="ECO:0000256" key="14">
    <source>
        <dbReference type="PIRSR" id="PIRSR004930-1"/>
    </source>
</evidence>
<evidence type="ECO:0000313" key="16">
    <source>
        <dbReference type="EMBL" id="KDQ29299.1"/>
    </source>
</evidence>
<feature type="binding site" evidence="14">
    <location>
        <position position="54"/>
    </location>
    <ligand>
        <name>L-threonine</name>
        <dbReference type="ChEBI" id="CHEBI:57926"/>
    </ligand>
</feature>
<dbReference type="SUPFAM" id="SSF55821">
    <property type="entry name" value="YrdC/RibB"/>
    <property type="match status" value="1"/>
</dbReference>
<dbReference type="AlphaFoldDB" id="A0A067NN09"/>
<evidence type="ECO:0000313" key="17">
    <source>
        <dbReference type="Proteomes" id="UP000027073"/>
    </source>
</evidence>
<keyword evidence="6 13" id="KW-0808">Transferase</keyword>
<dbReference type="EC" id="2.7.7.87" evidence="3 13"/>
<dbReference type="GO" id="GO:0000049">
    <property type="term" value="F:tRNA binding"/>
    <property type="evidence" value="ECO:0007669"/>
    <property type="project" value="TreeGrafter"/>
</dbReference>
<dbReference type="GO" id="GO:0005524">
    <property type="term" value="F:ATP binding"/>
    <property type="evidence" value="ECO:0007669"/>
    <property type="project" value="UniProtKB-UniRule"/>
</dbReference>
<reference evidence="17" key="1">
    <citation type="journal article" date="2014" name="Proc. Natl. Acad. Sci. U.S.A.">
        <title>Extensive sampling of basidiomycete genomes demonstrates inadequacy of the white-rot/brown-rot paradigm for wood decay fungi.</title>
        <authorList>
            <person name="Riley R."/>
            <person name="Salamov A.A."/>
            <person name="Brown D.W."/>
            <person name="Nagy L.G."/>
            <person name="Floudas D."/>
            <person name="Held B.W."/>
            <person name="Levasseur A."/>
            <person name="Lombard V."/>
            <person name="Morin E."/>
            <person name="Otillar R."/>
            <person name="Lindquist E.A."/>
            <person name="Sun H."/>
            <person name="LaButti K.M."/>
            <person name="Schmutz J."/>
            <person name="Jabbour D."/>
            <person name="Luo H."/>
            <person name="Baker S.E."/>
            <person name="Pisabarro A.G."/>
            <person name="Walton J.D."/>
            <person name="Blanchette R.A."/>
            <person name="Henrissat B."/>
            <person name="Martin F."/>
            <person name="Cullen D."/>
            <person name="Hibbett D.S."/>
            <person name="Grigoriev I.V."/>
        </authorList>
    </citation>
    <scope>NUCLEOTIDE SEQUENCE [LARGE SCALE GENOMIC DNA]</scope>
    <source>
        <strain evidence="17">PC15</strain>
    </source>
</reference>
<dbReference type="InterPro" id="IPR017945">
    <property type="entry name" value="DHBP_synth_RibB-like_a/b_dom"/>
</dbReference>
<sequence length="404" mass="43739">MASATSILKCDPSSITFSRDGQPHFSDKNTETAIDIAARQLTESLTPVVVPTETVYGLAAVATDTDAVFRIFSTKGRPADNPLIVHVSSPVMLSTLLPKDYAIPPSYRILMNRFWPGALTLLFPREPSSVPDIVTAGQPTVAVRMPSHPVARALIAKANIPLAAPSANSSGKPSPTRADHVYRDLVGKVRLILDGGPCDIGLESTVADGLHPDGDIRILRPGGVTVEDIEKALEDSKYDLGRVPKVLVHKRDYADTTIEQVPTTPGMKYRHYSPSIPVILLLTHSQPPPDQTPIDAASYFATLGERPPGSDIRKAGLLLLDDSTLSHLTLPTNIEWLRFPLGSSADPATIAQRLFDGILTLEREGVEIIFVEEVDQGREGLAVMNRIRKAASEAHWISRPLNSP</sequence>
<dbReference type="STRING" id="1137138.A0A067NN09"/>
<evidence type="ECO:0000256" key="5">
    <source>
        <dbReference type="ARBA" id="ARBA00022490"/>
    </source>
</evidence>
<dbReference type="Gene3D" id="3.90.870.10">
    <property type="entry name" value="DHBP synthase"/>
    <property type="match status" value="1"/>
</dbReference>
<evidence type="ECO:0000256" key="6">
    <source>
        <dbReference type="ARBA" id="ARBA00022679"/>
    </source>
</evidence>
<dbReference type="FunFam" id="3.90.870.10:FF:000009">
    <property type="entry name" value="Threonylcarbamoyl-AMP synthase, putative"/>
    <property type="match status" value="1"/>
</dbReference>
<keyword evidence="8 13" id="KW-0548">Nucleotidyltransferase</keyword>
<dbReference type="InterPro" id="IPR038385">
    <property type="entry name" value="Sua5/YwlC_C"/>
</dbReference>